<feature type="transmembrane region" description="Helical" evidence="1">
    <location>
        <begin position="385"/>
        <end position="406"/>
    </location>
</feature>
<accession>A0A1F6DEC3</accession>
<evidence type="ECO:0008006" key="4">
    <source>
        <dbReference type="Google" id="ProtNLM"/>
    </source>
</evidence>
<evidence type="ECO:0000313" key="2">
    <source>
        <dbReference type="EMBL" id="OGG59670.1"/>
    </source>
</evidence>
<dbReference type="Gene3D" id="2.60.40.10">
    <property type="entry name" value="Immunoglobulins"/>
    <property type="match status" value="1"/>
</dbReference>
<reference evidence="2 3" key="1">
    <citation type="journal article" date="2016" name="Nat. Commun.">
        <title>Thousands of microbial genomes shed light on interconnected biogeochemical processes in an aquifer system.</title>
        <authorList>
            <person name="Anantharaman K."/>
            <person name="Brown C.T."/>
            <person name="Hug L.A."/>
            <person name="Sharon I."/>
            <person name="Castelle C.J."/>
            <person name="Probst A.J."/>
            <person name="Thomas B.C."/>
            <person name="Singh A."/>
            <person name="Wilkins M.J."/>
            <person name="Karaoz U."/>
            <person name="Brodie E.L."/>
            <person name="Williams K.H."/>
            <person name="Hubbard S.S."/>
            <person name="Banfield J.F."/>
        </authorList>
    </citation>
    <scope>NUCLEOTIDE SEQUENCE [LARGE SCALE GENOMIC DNA]</scope>
</reference>
<sequence length="532" mass="57413">MQFALRLSTRAFVSTLILVVVLAMALLVPRVQAIGISPPIIQATDILRNSAQSYSVSLLIQDPAPYDMYFSAEPRGEYGHYLKGASEVVIPQGKTSVVYDFELEPIDAAIGSYNLQLAFTEKQKAAPSENGAEGGAKVVVLQGAILVISMGVTGEERVSYEITRAQFEDTEPRIPLIGTYTVRNTGNVEWKPDRIEVEAYEVADPENKAMFEVKSEAIPLVKPGKVLDAKISLGHKLTEGRYRAKVRFYYKDAMIQELETPPFSVFQVGTLDQAGELVEVTTNKTTYNVGEQVVLRGLFKNTGDVTVEGQLETQVYKDGAFVNLEVSRTLNIDRRQETVFEQFIKMNEPGEYTLEVAATYGTRKTPAQKITITVQSGTLSAVGNMYITIALLSLFVIGVIIFLILFARRKKKEQAQAGGAVVAPIAQPVAAVTSAPAVPATPIAVPAVAPLPTPVPAAPAPAPIPVVTPQEVPTAPLQTVSLEAPVVPALIPDLPHEVSLPNLPKVEIPSVSEITSEPLGKQNPESTTATVI</sequence>
<name>A0A1F6DEC3_9BACT</name>
<protein>
    <recommendedName>
        <fullName evidence="4">CARDB domain-containing protein</fullName>
    </recommendedName>
</protein>
<dbReference type="AlphaFoldDB" id="A0A1F6DEC3"/>
<proteinExistence type="predicted"/>
<keyword evidence="1" id="KW-0812">Transmembrane</keyword>
<dbReference type="STRING" id="1798492.A3C89_00450"/>
<dbReference type="Proteomes" id="UP000178794">
    <property type="component" value="Unassembled WGS sequence"/>
</dbReference>
<evidence type="ECO:0000256" key="1">
    <source>
        <dbReference type="SAM" id="Phobius"/>
    </source>
</evidence>
<comment type="caution">
    <text evidence="2">The sequence shown here is derived from an EMBL/GenBank/DDBJ whole genome shotgun (WGS) entry which is preliminary data.</text>
</comment>
<dbReference type="EMBL" id="MFLF01000013">
    <property type="protein sequence ID" value="OGG59670.1"/>
    <property type="molecule type" value="Genomic_DNA"/>
</dbReference>
<keyword evidence="1" id="KW-0472">Membrane</keyword>
<keyword evidence="1" id="KW-1133">Transmembrane helix</keyword>
<gene>
    <name evidence="2" type="ORF">A3C89_00450</name>
</gene>
<evidence type="ECO:0000313" key="3">
    <source>
        <dbReference type="Proteomes" id="UP000178794"/>
    </source>
</evidence>
<organism evidence="2 3">
    <name type="scientific">Candidatus Kaiserbacteria bacterium RIFCSPHIGHO2_02_FULL_50_50</name>
    <dbReference type="NCBI Taxonomy" id="1798492"/>
    <lineage>
        <taxon>Bacteria</taxon>
        <taxon>Candidatus Kaiseribacteriota</taxon>
    </lineage>
</organism>
<dbReference type="InterPro" id="IPR013783">
    <property type="entry name" value="Ig-like_fold"/>
</dbReference>